<organism evidence="2 3">
    <name type="scientific">Lithocarpus litseifolius</name>
    <dbReference type="NCBI Taxonomy" id="425828"/>
    <lineage>
        <taxon>Eukaryota</taxon>
        <taxon>Viridiplantae</taxon>
        <taxon>Streptophyta</taxon>
        <taxon>Embryophyta</taxon>
        <taxon>Tracheophyta</taxon>
        <taxon>Spermatophyta</taxon>
        <taxon>Magnoliopsida</taxon>
        <taxon>eudicotyledons</taxon>
        <taxon>Gunneridae</taxon>
        <taxon>Pentapetalae</taxon>
        <taxon>rosids</taxon>
        <taxon>fabids</taxon>
        <taxon>Fagales</taxon>
        <taxon>Fagaceae</taxon>
        <taxon>Lithocarpus</taxon>
    </lineage>
</organism>
<dbReference type="AlphaFoldDB" id="A0AAW2DAA4"/>
<comment type="caution">
    <text evidence="2">The sequence shown here is derived from an EMBL/GenBank/DDBJ whole genome shotgun (WGS) entry which is preliminary data.</text>
</comment>
<feature type="compositionally biased region" description="Polar residues" evidence="1">
    <location>
        <begin position="40"/>
        <end position="51"/>
    </location>
</feature>
<feature type="region of interest" description="Disordered" evidence="1">
    <location>
        <begin position="15"/>
        <end position="63"/>
    </location>
</feature>
<name>A0AAW2DAA4_9ROSI</name>
<proteinExistence type="predicted"/>
<feature type="compositionally biased region" description="Basic and acidic residues" evidence="1">
    <location>
        <begin position="18"/>
        <end position="39"/>
    </location>
</feature>
<evidence type="ECO:0000256" key="1">
    <source>
        <dbReference type="SAM" id="MobiDB-lite"/>
    </source>
</evidence>
<dbReference type="EMBL" id="JAZDWU010000003">
    <property type="protein sequence ID" value="KAL0006628.1"/>
    <property type="molecule type" value="Genomic_DNA"/>
</dbReference>
<evidence type="ECO:0000313" key="3">
    <source>
        <dbReference type="Proteomes" id="UP001459277"/>
    </source>
</evidence>
<reference evidence="2 3" key="1">
    <citation type="submission" date="2024-01" db="EMBL/GenBank/DDBJ databases">
        <title>A telomere-to-telomere, gap-free genome of sweet tea (Lithocarpus litseifolius).</title>
        <authorList>
            <person name="Zhou J."/>
        </authorList>
    </citation>
    <scope>NUCLEOTIDE SEQUENCE [LARGE SCALE GENOMIC DNA]</scope>
    <source>
        <strain evidence="2">Zhou-2022a</strain>
        <tissue evidence="2">Leaf</tissue>
    </source>
</reference>
<protein>
    <submittedName>
        <fullName evidence="2">Uncharacterized protein</fullName>
    </submittedName>
</protein>
<accession>A0AAW2DAA4</accession>
<sequence length="63" mass="6512">MSAFTVSITANPAQATAVEKHSKDLSHHSIHGGEKDLAKKSSSIAPNNANGATRWGRTKVGAA</sequence>
<evidence type="ECO:0000313" key="2">
    <source>
        <dbReference type="EMBL" id="KAL0006628.1"/>
    </source>
</evidence>
<dbReference type="Proteomes" id="UP001459277">
    <property type="component" value="Unassembled WGS sequence"/>
</dbReference>
<gene>
    <name evidence="2" type="ORF">SO802_008130</name>
</gene>
<keyword evidence="3" id="KW-1185">Reference proteome</keyword>